<keyword evidence="3" id="KW-1185">Reference proteome</keyword>
<dbReference type="Proteomes" id="UP000179786">
    <property type="component" value="Unassembled WGS sequence"/>
</dbReference>
<feature type="domain" description="SnoaL-like" evidence="1">
    <location>
        <begin position="10"/>
        <end position="111"/>
    </location>
</feature>
<comment type="caution">
    <text evidence="2">The sequence shown here is derived from an EMBL/GenBank/DDBJ whole genome shotgun (WGS) entry which is preliminary data.</text>
</comment>
<organism evidence="2 3">
    <name type="scientific">Pseudoalteromonas amylolytica</name>
    <dbReference type="NCBI Taxonomy" id="1859457"/>
    <lineage>
        <taxon>Bacteria</taxon>
        <taxon>Pseudomonadati</taxon>
        <taxon>Pseudomonadota</taxon>
        <taxon>Gammaproteobacteria</taxon>
        <taxon>Alteromonadales</taxon>
        <taxon>Pseudoalteromonadaceae</taxon>
        <taxon>Pseudoalteromonas</taxon>
    </lineage>
</organism>
<dbReference type="Gene3D" id="3.10.450.50">
    <property type="match status" value="1"/>
</dbReference>
<dbReference type="AlphaFoldDB" id="A0A1S1MW04"/>
<protein>
    <submittedName>
        <fullName evidence="2">Transcriptional regulator</fullName>
    </submittedName>
</protein>
<evidence type="ECO:0000259" key="1">
    <source>
        <dbReference type="Pfam" id="PF12680"/>
    </source>
</evidence>
<evidence type="ECO:0000313" key="2">
    <source>
        <dbReference type="EMBL" id="OHU92962.1"/>
    </source>
</evidence>
<proteinExistence type="predicted"/>
<reference evidence="2 3" key="1">
    <citation type="submission" date="2016-09" db="EMBL/GenBank/DDBJ databases">
        <title>Pseudoalteromonas amylolytica sp. nov., isolated from the surface seawater.</title>
        <authorList>
            <person name="Wu Y.-H."/>
            <person name="Cheng H."/>
            <person name="Jin X.-B."/>
            <person name="Wang C.-S."/>
            <person name="Xu X.-W."/>
        </authorList>
    </citation>
    <scope>NUCLEOTIDE SEQUENCE [LARGE SCALE GENOMIC DNA]</scope>
    <source>
        <strain evidence="2 3">JW1</strain>
    </source>
</reference>
<dbReference type="RefSeq" id="WP_070982967.1">
    <property type="nucleotide sequence ID" value="NZ_MKJU01000005.1"/>
</dbReference>
<dbReference type="InterPro" id="IPR037401">
    <property type="entry name" value="SnoaL-like"/>
</dbReference>
<gene>
    <name evidence="2" type="ORF">BET10_02830</name>
</gene>
<dbReference type="SUPFAM" id="SSF54427">
    <property type="entry name" value="NTF2-like"/>
    <property type="match status" value="1"/>
</dbReference>
<dbReference type="Pfam" id="PF12680">
    <property type="entry name" value="SnoaL_2"/>
    <property type="match status" value="1"/>
</dbReference>
<accession>A0A1S1MW04</accession>
<dbReference type="STRING" id="1859457.BET10_02830"/>
<evidence type="ECO:0000313" key="3">
    <source>
        <dbReference type="Proteomes" id="UP000179786"/>
    </source>
</evidence>
<name>A0A1S1MW04_9GAMM</name>
<dbReference type="OrthoDB" id="1115105at2"/>
<sequence length="142" mass="16864">MHTLTERFIDMYQQLGKDNLSVLKQVYHPQVHFTDPLHALQGLDKLEDYFAAMYANVSSIEFQILDTFDVNDNAFVYWDMRFTHKHLNQGKDVWVKGHSHLRFSDNKVIYHHDYFDAAAMLYRHIPVLKHMIKLIDKRVANS</sequence>
<dbReference type="EMBL" id="MKJU01000005">
    <property type="protein sequence ID" value="OHU92962.1"/>
    <property type="molecule type" value="Genomic_DNA"/>
</dbReference>
<dbReference type="InterPro" id="IPR032710">
    <property type="entry name" value="NTF2-like_dom_sf"/>
</dbReference>